<keyword evidence="4" id="KW-1185">Reference proteome</keyword>
<evidence type="ECO:0000313" key="3">
    <source>
        <dbReference type="EMBL" id="MCR9015648.1"/>
    </source>
</evidence>
<dbReference type="CDD" id="cd00146">
    <property type="entry name" value="PKD"/>
    <property type="match status" value="1"/>
</dbReference>
<organism evidence="3 4">
    <name type="scientific">Aquiflexum gelatinilyticum</name>
    <dbReference type="NCBI Taxonomy" id="2961943"/>
    <lineage>
        <taxon>Bacteria</taxon>
        <taxon>Pseudomonadati</taxon>
        <taxon>Bacteroidota</taxon>
        <taxon>Cytophagia</taxon>
        <taxon>Cytophagales</taxon>
        <taxon>Cyclobacteriaceae</taxon>
        <taxon>Aquiflexum</taxon>
    </lineage>
</organism>
<dbReference type="AlphaFoldDB" id="A0A9X2T0J3"/>
<dbReference type="EMBL" id="JANSUY010000007">
    <property type="protein sequence ID" value="MCR9015648.1"/>
    <property type="molecule type" value="Genomic_DNA"/>
</dbReference>
<dbReference type="Pfam" id="PF13573">
    <property type="entry name" value="SprB"/>
    <property type="match status" value="1"/>
</dbReference>
<keyword evidence="1" id="KW-0732">Signal</keyword>
<proteinExistence type="predicted"/>
<name>A0A9X2T0J3_9BACT</name>
<dbReference type="PANTHER" id="PTHR46534:SF1">
    <property type="entry name" value="IGGFC-BINDING PROTEIN N-TERMINAL DOMAIN-CONTAINING PROTEIN"/>
    <property type="match status" value="1"/>
</dbReference>
<evidence type="ECO:0000256" key="1">
    <source>
        <dbReference type="SAM" id="SignalP"/>
    </source>
</evidence>
<accession>A0A9X2T0J3</accession>
<dbReference type="InterPro" id="IPR000601">
    <property type="entry name" value="PKD_dom"/>
</dbReference>
<dbReference type="Gene3D" id="2.60.40.10">
    <property type="entry name" value="Immunoglobulins"/>
    <property type="match status" value="1"/>
</dbReference>
<feature type="chain" id="PRO_5040974219" evidence="1">
    <location>
        <begin position="27"/>
        <end position="1042"/>
    </location>
</feature>
<evidence type="ECO:0000313" key="4">
    <source>
        <dbReference type="Proteomes" id="UP001142175"/>
    </source>
</evidence>
<dbReference type="RefSeq" id="WP_258423503.1">
    <property type="nucleotide sequence ID" value="NZ_JANSUY010000007.1"/>
</dbReference>
<dbReference type="PANTHER" id="PTHR46534">
    <property type="entry name" value="IGGFC_BINDING DOMAIN-CONTAINING PROTEIN"/>
    <property type="match status" value="1"/>
</dbReference>
<reference evidence="3" key="1">
    <citation type="submission" date="2022-08" db="EMBL/GenBank/DDBJ databases">
        <authorList>
            <person name="Zhang D."/>
        </authorList>
    </citation>
    <scope>NUCLEOTIDE SEQUENCE</scope>
    <source>
        <strain evidence="3">XJ19-11</strain>
    </source>
</reference>
<dbReference type="SUPFAM" id="SSF49299">
    <property type="entry name" value="PKD domain"/>
    <property type="match status" value="1"/>
</dbReference>
<dbReference type="Pfam" id="PF17517">
    <property type="entry name" value="IgGFc_binding"/>
    <property type="match status" value="1"/>
</dbReference>
<comment type="caution">
    <text evidence="3">The sequence shown here is derived from an EMBL/GenBank/DDBJ whole genome shotgun (WGS) entry which is preliminary data.</text>
</comment>
<feature type="domain" description="PKD" evidence="2">
    <location>
        <begin position="493"/>
        <end position="526"/>
    </location>
</feature>
<dbReference type="InterPro" id="IPR035986">
    <property type="entry name" value="PKD_dom_sf"/>
</dbReference>
<gene>
    <name evidence="3" type="ORF">NU887_11415</name>
</gene>
<dbReference type="Pfam" id="PF18911">
    <property type="entry name" value="PKD_4"/>
    <property type="match status" value="1"/>
</dbReference>
<dbReference type="InterPro" id="IPR013783">
    <property type="entry name" value="Ig-like_fold"/>
</dbReference>
<dbReference type="InterPro" id="IPR025667">
    <property type="entry name" value="SprB_repeat"/>
</dbReference>
<dbReference type="Proteomes" id="UP001142175">
    <property type="component" value="Unassembled WGS sequence"/>
</dbReference>
<dbReference type="PROSITE" id="PS50093">
    <property type="entry name" value="PKD"/>
    <property type="match status" value="1"/>
</dbReference>
<dbReference type="InterPro" id="IPR035234">
    <property type="entry name" value="IgGFc-bd_N"/>
</dbReference>
<feature type="signal peptide" evidence="1">
    <location>
        <begin position="1"/>
        <end position="26"/>
    </location>
</feature>
<sequence length="1042" mass="114525">MRVKKYAVFFLMLAVMLFAGTFDAFSQVTTLGKEFWFGFMENNGIPPEAPDQGIVVITASEPADGVLEYNGRSFPFSLATGQQFFHRIDDFDILHRTSGMIESKGVYIISSGNVSVYAFNERFRSADGTVILPITTLGKDYFITSHFEVMTTTVNYEANQNNESTLLVVGVENNTRVEITPSVWTLTGNAPLVPFFIDLNRGQSYQIKARGDLTGTRVRVVGENVEECKNLAVFGGNKWSSVGDCGQANDNLFQQAYPVNTWGTEFFHIPLAGRSSGELVKVLASEDNTSVFVDGVFRGNINSGKFLSFNFNANQLATIRTDKPSSVTVFAKSQACNDPNLPLFNDGDPFMITYSPNQQLLKTITFNALQLPSITSHYVNIIVKTASKDRTRLDGNNVGNQFLQIPGSSEYSYARIPIFQGAHTMTNPDGLIGYVYGFGYIESYGFAVGANLDNLNFETENQYDFEVIGEKVACYNKEGLWEINPENELFTYFVWDFGDGSDPVVGKEVPHTYTDPGEYEIKIIAAISENSCDEQQEVKFNVTVEKTEAEIRGLAKACPNVEEITYGLVTDMDFSKVDWRAEGGEIIDIDEENQQATVRWGAANPNAKIIALPYTSEGCPGEEIVYTVVINPLIDASVPEGLSEICFDPNRLDEYNVPLEYANRGYEWFIEGGEFVNGNEGSKIQVRWINQGITGKIWYREYSLLDDFCEGTSPKLEVVVNPLLEASVSSKENVLCFGQSNGKIELLVKGGKAPYKYEWSHAPTLNAPNALSLPSGNYSVKITDSFGCFVLVENVEITQPQLLELVSVDIEGTTCFGRPDGIANIIVQGGVMPYTIDFPLANIIDGNIILEGLEGTAQSYLVTDANGCSIPVALQVESPMPAIAEVRIQKASCPGQSNGELYVAETKGIGPFSYTWQYNNTQGAILTGVPKGEYEVSIQDSRGCISEGKGQVVEEMPVFRMPTGFIPSDGLYAPVANCEVPFLLKIFNRWGGLVYSGDSGWDGKVNGEDAPIGSYTYVILLEVSVNGKLTTAEDKGVFALLR</sequence>
<evidence type="ECO:0000259" key="2">
    <source>
        <dbReference type="PROSITE" id="PS50093"/>
    </source>
</evidence>
<protein>
    <submittedName>
        <fullName evidence="3">PKD domain-containing protein</fullName>
    </submittedName>
</protein>